<evidence type="ECO:0000259" key="5">
    <source>
        <dbReference type="Pfam" id="PF03992"/>
    </source>
</evidence>
<dbReference type="SUPFAM" id="SSF46458">
    <property type="entry name" value="Globin-like"/>
    <property type="match status" value="1"/>
</dbReference>
<dbReference type="Pfam" id="PF03992">
    <property type="entry name" value="ABM"/>
    <property type="match status" value="1"/>
</dbReference>
<name>A0ABS5KQ65_9ACTN</name>
<keyword evidence="1" id="KW-0813">Transport</keyword>
<dbReference type="EMBL" id="JAAFYZ010000044">
    <property type="protein sequence ID" value="MBS2548197.1"/>
    <property type="molecule type" value="Genomic_DNA"/>
</dbReference>
<dbReference type="Pfam" id="PF01152">
    <property type="entry name" value="Bac_globin"/>
    <property type="match status" value="1"/>
</dbReference>
<dbReference type="CDD" id="cd14775">
    <property type="entry name" value="TrHb2_O-like"/>
    <property type="match status" value="1"/>
</dbReference>
<evidence type="ECO:0000256" key="4">
    <source>
        <dbReference type="ARBA" id="ARBA00023004"/>
    </source>
</evidence>
<keyword evidence="3" id="KW-0479">Metal-binding</keyword>
<sequence length="245" mass="27576">MTVEYIRYRIPAERAAGFEAAYADAAEALAAAPECVAYELTRGIDEPDRYVFRTTWTSPGTQSEDYLKGDYLKGYEGDITDRSRYENTAVRGDGGSVPSLYDWIGGDEALQRLTEAFYREVLKDDLLYPLFAGMDPGHPQHVAVWLGEVFGGPSAYTAEHGGYAHMIRRHLGRGIQEKQRRRWVSLLMDAADEVGLPDDPEFRAAFVSYIEWGTRLAVINSRPGVKEYDAPMPKWNWGGHPPYRG</sequence>
<comment type="caution">
    <text evidence="6">The sequence shown here is derived from an EMBL/GenBank/DDBJ whole genome shotgun (WGS) entry which is preliminary data.</text>
</comment>
<accession>A0ABS5KQ65</accession>
<gene>
    <name evidence="6" type="ORF">KGQ19_15115</name>
</gene>
<organism evidence="6 7">
    <name type="scientific">Catenulispora pinistramenti</name>
    <dbReference type="NCBI Taxonomy" id="2705254"/>
    <lineage>
        <taxon>Bacteria</taxon>
        <taxon>Bacillati</taxon>
        <taxon>Actinomycetota</taxon>
        <taxon>Actinomycetes</taxon>
        <taxon>Catenulisporales</taxon>
        <taxon>Catenulisporaceae</taxon>
        <taxon>Catenulispora</taxon>
    </lineage>
</organism>
<evidence type="ECO:0000313" key="7">
    <source>
        <dbReference type="Proteomes" id="UP000730482"/>
    </source>
</evidence>
<dbReference type="InterPro" id="IPR012292">
    <property type="entry name" value="Globin/Proto"/>
</dbReference>
<feature type="domain" description="ABM" evidence="5">
    <location>
        <begin position="1"/>
        <end position="59"/>
    </location>
</feature>
<dbReference type="InterPro" id="IPR009050">
    <property type="entry name" value="Globin-like_sf"/>
</dbReference>
<dbReference type="InterPro" id="IPR011008">
    <property type="entry name" value="Dimeric_a/b-barrel"/>
</dbReference>
<dbReference type="Gene3D" id="1.10.490.10">
    <property type="entry name" value="Globins"/>
    <property type="match status" value="1"/>
</dbReference>
<dbReference type="InterPro" id="IPR001486">
    <property type="entry name" value="Hemoglobin_trunc"/>
</dbReference>
<dbReference type="InterPro" id="IPR007138">
    <property type="entry name" value="ABM_dom"/>
</dbReference>
<dbReference type="Proteomes" id="UP000730482">
    <property type="component" value="Unassembled WGS sequence"/>
</dbReference>
<evidence type="ECO:0000256" key="1">
    <source>
        <dbReference type="ARBA" id="ARBA00022448"/>
    </source>
</evidence>
<keyword evidence="7" id="KW-1185">Reference proteome</keyword>
<evidence type="ECO:0000313" key="6">
    <source>
        <dbReference type="EMBL" id="MBS2548197.1"/>
    </source>
</evidence>
<protein>
    <submittedName>
        <fullName evidence="6">Group II truncated hemoglobin</fullName>
    </submittedName>
</protein>
<evidence type="ECO:0000256" key="3">
    <source>
        <dbReference type="ARBA" id="ARBA00022723"/>
    </source>
</evidence>
<dbReference type="SUPFAM" id="SSF54909">
    <property type="entry name" value="Dimeric alpha+beta barrel"/>
    <property type="match status" value="1"/>
</dbReference>
<reference evidence="6 7" key="1">
    <citation type="submission" date="2020-02" db="EMBL/GenBank/DDBJ databases">
        <title>Acidophilic actinobacteria isolated from forest soil.</title>
        <authorList>
            <person name="Golinska P."/>
        </authorList>
    </citation>
    <scope>NUCLEOTIDE SEQUENCE [LARGE SCALE GENOMIC DNA]</scope>
    <source>
        <strain evidence="6 7">NL8</strain>
    </source>
</reference>
<dbReference type="RefSeq" id="WP_212009772.1">
    <property type="nucleotide sequence ID" value="NZ_JAAFYZ010000044.1"/>
</dbReference>
<keyword evidence="2" id="KW-0349">Heme</keyword>
<keyword evidence="4" id="KW-0408">Iron</keyword>
<proteinExistence type="predicted"/>
<evidence type="ECO:0000256" key="2">
    <source>
        <dbReference type="ARBA" id="ARBA00022617"/>
    </source>
</evidence>
<dbReference type="Gene3D" id="3.30.70.100">
    <property type="match status" value="1"/>
</dbReference>